<reference evidence="2 3" key="1">
    <citation type="journal article" date="2012" name="Science">
        <title>The Paleozoic origin of enzymatic lignin decomposition reconstructed from 31 fungal genomes.</title>
        <authorList>
            <person name="Floudas D."/>
            <person name="Binder M."/>
            <person name="Riley R."/>
            <person name="Barry K."/>
            <person name="Blanchette R.A."/>
            <person name="Henrissat B."/>
            <person name="Martinez A.T."/>
            <person name="Otillar R."/>
            <person name="Spatafora J.W."/>
            <person name="Yadav J.S."/>
            <person name="Aerts A."/>
            <person name="Benoit I."/>
            <person name="Boyd A."/>
            <person name="Carlson A."/>
            <person name="Copeland A."/>
            <person name="Coutinho P.M."/>
            <person name="de Vries R.P."/>
            <person name="Ferreira P."/>
            <person name="Findley K."/>
            <person name="Foster B."/>
            <person name="Gaskell J."/>
            <person name="Glotzer D."/>
            <person name="Gorecki P."/>
            <person name="Heitman J."/>
            <person name="Hesse C."/>
            <person name="Hori C."/>
            <person name="Igarashi K."/>
            <person name="Jurgens J.A."/>
            <person name="Kallen N."/>
            <person name="Kersten P."/>
            <person name="Kohler A."/>
            <person name="Kuees U."/>
            <person name="Kumar T.K.A."/>
            <person name="Kuo A."/>
            <person name="LaButti K."/>
            <person name="Larrondo L.F."/>
            <person name="Lindquist E."/>
            <person name="Ling A."/>
            <person name="Lombard V."/>
            <person name="Lucas S."/>
            <person name="Lundell T."/>
            <person name="Martin R."/>
            <person name="McLaughlin D.J."/>
            <person name="Morgenstern I."/>
            <person name="Morin E."/>
            <person name="Murat C."/>
            <person name="Nagy L.G."/>
            <person name="Nolan M."/>
            <person name="Ohm R.A."/>
            <person name="Patyshakuliyeva A."/>
            <person name="Rokas A."/>
            <person name="Ruiz-Duenas F.J."/>
            <person name="Sabat G."/>
            <person name="Salamov A."/>
            <person name="Samejima M."/>
            <person name="Schmutz J."/>
            <person name="Slot J.C."/>
            <person name="St John F."/>
            <person name="Stenlid J."/>
            <person name="Sun H."/>
            <person name="Sun S."/>
            <person name="Syed K."/>
            <person name="Tsang A."/>
            <person name="Wiebenga A."/>
            <person name="Young D."/>
            <person name="Pisabarro A."/>
            <person name="Eastwood D.C."/>
            <person name="Martin F."/>
            <person name="Cullen D."/>
            <person name="Grigoriev I.V."/>
            <person name="Hibbett D.S."/>
        </authorList>
    </citation>
    <scope>NUCLEOTIDE SEQUENCE [LARGE SCALE GENOMIC DNA]</scope>
    <source>
        <strain evidence="2 3">MD-104</strain>
    </source>
</reference>
<keyword evidence="3" id="KW-1185">Reference proteome</keyword>
<evidence type="ECO:0000256" key="1">
    <source>
        <dbReference type="SAM" id="MobiDB-lite"/>
    </source>
</evidence>
<proteinExistence type="predicted"/>
<sequence>MGHDSDDYSAGAARAPRLVLPLQEDLAPWRLVSGIMGVPRWAGGHRWFSVSSTTSSARTRQLPPLWDCRRGAALLRDGVCEVPICVIRREHGAGHMMQAQQHRDEAHRVQDFRLDDDELANNLHRDPRILLGRQKLNFALKLFNLGLDAEAFQLPKLEIELKVKEGSKTDTTDQNADCRGIKRPTSELEEAGQDPKRQKVEERLPQFLPLGDGKPSSKLEDWEDEASK</sequence>
<dbReference type="EMBL" id="KB467976">
    <property type="protein sequence ID" value="PCH39265.1"/>
    <property type="molecule type" value="Genomic_DNA"/>
</dbReference>
<dbReference type="AlphaFoldDB" id="A0A2H3JCF6"/>
<accession>A0A2H3JCF6</accession>
<dbReference type="Proteomes" id="UP000218811">
    <property type="component" value="Unassembled WGS sequence"/>
</dbReference>
<gene>
    <name evidence="2" type="ORF">WOLCODRAFT_158821</name>
</gene>
<evidence type="ECO:0000313" key="2">
    <source>
        <dbReference type="EMBL" id="PCH39265.1"/>
    </source>
</evidence>
<feature type="region of interest" description="Disordered" evidence="1">
    <location>
        <begin position="166"/>
        <end position="228"/>
    </location>
</feature>
<evidence type="ECO:0000313" key="3">
    <source>
        <dbReference type="Proteomes" id="UP000218811"/>
    </source>
</evidence>
<protein>
    <submittedName>
        <fullName evidence="2">Uncharacterized protein</fullName>
    </submittedName>
</protein>
<organism evidence="2 3">
    <name type="scientific">Wolfiporia cocos (strain MD-104)</name>
    <name type="common">Brown rot fungus</name>
    <dbReference type="NCBI Taxonomy" id="742152"/>
    <lineage>
        <taxon>Eukaryota</taxon>
        <taxon>Fungi</taxon>
        <taxon>Dikarya</taxon>
        <taxon>Basidiomycota</taxon>
        <taxon>Agaricomycotina</taxon>
        <taxon>Agaricomycetes</taxon>
        <taxon>Polyporales</taxon>
        <taxon>Phaeolaceae</taxon>
        <taxon>Wolfiporia</taxon>
    </lineage>
</organism>
<feature type="compositionally biased region" description="Basic and acidic residues" evidence="1">
    <location>
        <begin position="215"/>
        <end position="228"/>
    </location>
</feature>
<feature type="compositionally biased region" description="Basic and acidic residues" evidence="1">
    <location>
        <begin position="193"/>
        <end position="204"/>
    </location>
</feature>
<name>A0A2H3JCF6_WOLCO</name>